<sequence>MSESTESVARQYIEAVGRRDLAPLDALFDEGMEARFAGSPSDKKEWTEALRRLLPILVRNDIREVFSNGSRACVVYDFVTDTSAGAIPCVELVSVVDGRITEVELILDRVAFAPVREELGRRTAQQ</sequence>
<reference evidence="2 3" key="1">
    <citation type="submission" date="2019-04" db="EMBL/GenBank/DDBJ databases">
        <authorList>
            <person name="Jiang L."/>
        </authorList>
    </citation>
    <scope>NUCLEOTIDE SEQUENCE [LARGE SCALE GENOMIC DNA]</scope>
    <source>
        <strain evidence="2 3">YIM 131861</strain>
    </source>
</reference>
<evidence type="ECO:0000313" key="2">
    <source>
        <dbReference type="EMBL" id="THG34396.1"/>
    </source>
</evidence>
<organism evidence="2 3">
    <name type="scientific">Orlajensenia flava</name>
    <dbReference type="NCBI Taxonomy" id="2565934"/>
    <lineage>
        <taxon>Bacteria</taxon>
        <taxon>Bacillati</taxon>
        <taxon>Actinomycetota</taxon>
        <taxon>Actinomycetes</taxon>
        <taxon>Micrococcales</taxon>
        <taxon>Microbacteriaceae</taxon>
        <taxon>Orlajensenia</taxon>
    </lineage>
</organism>
<dbReference type="InterPro" id="IPR032710">
    <property type="entry name" value="NTF2-like_dom_sf"/>
</dbReference>
<comment type="caution">
    <text evidence="2">The sequence shown here is derived from an EMBL/GenBank/DDBJ whole genome shotgun (WGS) entry which is preliminary data.</text>
</comment>
<feature type="domain" description="SnoaL-like" evidence="1">
    <location>
        <begin position="9"/>
        <end position="103"/>
    </location>
</feature>
<evidence type="ECO:0000313" key="3">
    <source>
        <dbReference type="Proteomes" id="UP000307380"/>
    </source>
</evidence>
<keyword evidence="3" id="KW-1185">Reference proteome</keyword>
<dbReference type="Pfam" id="PF12680">
    <property type="entry name" value="SnoaL_2"/>
    <property type="match status" value="1"/>
</dbReference>
<dbReference type="Proteomes" id="UP000307380">
    <property type="component" value="Unassembled WGS sequence"/>
</dbReference>
<dbReference type="EMBL" id="SSSN01000005">
    <property type="protein sequence ID" value="THG34396.1"/>
    <property type="molecule type" value="Genomic_DNA"/>
</dbReference>
<proteinExistence type="predicted"/>
<protein>
    <submittedName>
        <fullName evidence="2">Nuclear transport factor 2 family protein</fullName>
    </submittedName>
</protein>
<dbReference type="RefSeq" id="WP_136424194.1">
    <property type="nucleotide sequence ID" value="NZ_SSSN01000005.1"/>
</dbReference>
<evidence type="ECO:0000259" key="1">
    <source>
        <dbReference type="Pfam" id="PF12680"/>
    </source>
</evidence>
<dbReference type="InterPro" id="IPR037401">
    <property type="entry name" value="SnoaL-like"/>
</dbReference>
<name>A0A4S4FXI6_9MICO</name>
<accession>A0A4S4FXI6</accession>
<dbReference type="AlphaFoldDB" id="A0A4S4FXI6"/>
<gene>
    <name evidence="2" type="ORF">E6C70_08995</name>
</gene>
<dbReference type="SUPFAM" id="SSF54427">
    <property type="entry name" value="NTF2-like"/>
    <property type="match status" value="1"/>
</dbReference>
<dbReference type="OrthoDB" id="4979083at2"/>
<dbReference type="Gene3D" id="3.10.450.50">
    <property type="match status" value="1"/>
</dbReference>